<dbReference type="AlphaFoldDB" id="A0A654FT48"/>
<organism evidence="1 2">
    <name type="scientific">Arabidopsis thaliana</name>
    <name type="common">Mouse-ear cress</name>
    <dbReference type="NCBI Taxonomy" id="3702"/>
    <lineage>
        <taxon>Eukaryota</taxon>
        <taxon>Viridiplantae</taxon>
        <taxon>Streptophyta</taxon>
        <taxon>Embryophyta</taxon>
        <taxon>Tracheophyta</taxon>
        <taxon>Spermatophyta</taxon>
        <taxon>Magnoliopsida</taxon>
        <taxon>eudicotyledons</taxon>
        <taxon>Gunneridae</taxon>
        <taxon>Pentapetalae</taxon>
        <taxon>rosids</taxon>
        <taxon>malvids</taxon>
        <taxon>Brassicales</taxon>
        <taxon>Brassicaceae</taxon>
        <taxon>Camelineae</taxon>
        <taxon>Arabidopsis</taxon>
    </lineage>
</organism>
<name>A0A654FT48_ARATH</name>
<evidence type="ECO:0000313" key="1">
    <source>
        <dbReference type="EMBL" id="VYS64055.1"/>
    </source>
</evidence>
<protein>
    <submittedName>
        <fullName evidence="1">Uncharacterized protein</fullName>
    </submittedName>
</protein>
<accession>A0A654FT48</accession>
<gene>
    <name evidence="1" type="ORF">AN1_LOCUS19466</name>
</gene>
<evidence type="ECO:0000313" key="2">
    <source>
        <dbReference type="Proteomes" id="UP000426265"/>
    </source>
</evidence>
<proteinExistence type="predicted"/>
<reference evidence="1 2" key="1">
    <citation type="submission" date="2019-11" db="EMBL/GenBank/DDBJ databases">
        <authorList>
            <person name="Jiao W.-B."/>
            <person name="Schneeberger K."/>
        </authorList>
    </citation>
    <scope>NUCLEOTIDE SEQUENCE [LARGE SCALE GENOMIC DNA]</scope>
    <source>
        <strain evidence="2">cv. An-1</strain>
    </source>
</reference>
<sequence>MGDDKGKGVLEDRAMAASTSDDDNILVNCFFFALVSWYKLSYVTSNILELRPYLTSRYPLRMRERCGCAMFGCSVSVPNTAESYCCDSHKTMATQMDSISGSPCIVFDGLKTVDVTLSTALLHRTRGRLAVGVPTLPATVFFCSTMESRPRVPPTTSQ</sequence>
<dbReference type="EMBL" id="CACRSJ010000109">
    <property type="protein sequence ID" value="VYS64055.1"/>
    <property type="molecule type" value="Genomic_DNA"/>
</dbReference>
<dbReference type="Proteomes" id="UP000426265">
    <property type="component" value="Unassembled WGS sequence"/>
</dbReference>